<protein>
    <recommendedName>
        <fullName evidence="2">site-specific DNA-methyltransferase (adenine-specific)</fullName>
        <ecNumber evidence="2">2.1.1.72</ecNumber>
    </recommendedName>
</protein>
<evidence type="ECO:0000256" key="7">
    <source>
        <dbReference type="SAM" id="Coils"/>
    </source>
</evidence>
<feature type="coiled-coil region" evidence="7">
    <location>
        <begin position="137"/>
        <end position="164"/>
    </location>
</feature>
<dbReference type="PRINTS" id="PR00505">
    <property type="entry name" value="D12N6MTFRASE"/>
</dbReference>
<evidence type="ECO:0000313" key="8">
    <source>
        <dbReference type="EMBL" id="GAA3708654.1"/>
    </source>
</evidence>
<accession>A0ABP7DRV0</accession>
<dbReference type="SUPFAM" id="SSF53335">
    <property type="entry name" value="S-adenosyl-L-methionine-dependent methyltransferases"/>
    <property type="match status" value="1"/>
</dbReference>
<dbReference type="Gene3D" id="3.40.50.150">
    <property type="entry name" value="Vaccinia Virus protein VP39"/>
    <property type="match status" value="1"/>
</dbReference>
<keyword evidence="5" id="KW-0949">S-adenosyl-L-methionine</keyword>
<dbReference type="EC" id="2.1.1.72" evidence="2"/>
<dbReference type="GO" id="GO:0008168">
    <property type="term" value="F:methyltransferase activity"/>
    <property type="evidence" value="ECO:0007669"/>
    <property type="project" value="UniProtKB-KW"/>
</dbReference>
<dbReference type="PANTHER" id="PTHR30481">
    <property type="entry name" value="DNA ADENINE METHYLASE"/>
    <property type="match status" value="1"/>
</dbReference>
<dbReference type="InterPro" id="IPR012263">
    <property type="entry name" value="M_m6A_EcoRV"/>
</dbReference>
<keyword evidence="7" id="KW-0175">Coiled coil</keyword>
<dbReference type="RefSeq" id="WP_344692968.1">
    <property type="nucleotide sequence ID" value="NZ_BAABBF010000003.1"/>
</dbReference>
<evidence type="ECO:0000256" key="5">
    <source>
        <dbReference type="ARBA" id="ARBA00022691"/>
    </source>
</evidence>
<keyword evidence="3 8" id="KW-0489">Methyltransferase</keyword>
<dbReference type="InterPro" id="IPR012327">
    <property type="entry name" value="MeTrfase_D12"/>
</dbReference>
<sequence length="265" mass="30532">MPSTTIAARPIAGYLGGKRNLAKRLCALIEATPHREYIEPFVGMGGVFLRRPTPARVEVINDLSGDVANLFRVVRRHYEPFVDELRWLIASRAEFQRQLAIDPTTLTDIDRAVRFLYLQRLAFGGRVIGRAFGVRRTQDSRINLAHLRAELKALRQRLEPVTIEQLDYSEILRRYDGEQALFYLDPPYDETEGYGLDFGRERYEAMAEQLAGVRGQFIMSINDTPFIRAIFARFVIEEVDTTWSFAARSGHSLRRTELIIRSRPR</sequence>
<dbReference type="GO" id="GO:0032259">
    <property type="term" value="P:methylation"/>
    <property type="evidence" value="ECO:0007669"/>
    <property type="project" value="UniProtKB-KW"/>
</dbReference>
<keyword evidence="9" id="KW-1185">Reference proteome</keyword>
<dbReference type="Pfam" id="PF02086">
    <property type="entry name" value="MethyltransfD12"/>
    <property type="match status" value="1"/>
</dbReference>
<dbReference type="Gene3D" id="1.10.1020.10">
    <property type="entry name" value="Adenine-specific Methyltransferase, Domain 2"/>
    <property type="match status" value="1"/>
</dbReference>
<evidence type="ECO:0000256" key="6">
    <source>
        <dbReference type="ARBA" id="ARBA00047942"/>
    </source>
</evidence>
<dbReference type="PANTHER" id="PTHR30481:SF4">
    <property type="entry name" value="SITE-SPECIFIC DNA-METHYLTRANSFERASE (ADENINE-SPECIFIC)"/>
    <property type="match status" value="1"/>
</dbReference>
<comment type="catalytic activity">
    <reaction evidence="6">
        <text>a 2'-deoxyadenosine in DNA + S-adenosyl-L-methionine = an N(6)-methyl-2'-deoxyadenosine in DNA + S-adenosyl-L-homocysteine + H(+)</text>
        <dbReference type="Rhea" id="RHEA:15197"/>
        <dbReference type="Rhea" id="RHEA-COMP:12418"/>
        <dbReference type="Rhea" id="RHEA-COMP:12419"/>
        <dbReference type="ChEBI" id="CHEBI:15378"/>
        <dbReference type="ChEBI" id="CHEBI:57856"/>
        <dbReference type="ChEBI" id="CHEBI:59789"/>
        <dbReference type="ChEBI" id="CHEBI:90615"/>
        <dbReference type="ChEBI" id="CHEBI:90616"/>
        <dbReference type="EC" id="2.1.1.72"/>
    </reaction>
</comment>
<evidence type="ECO:0000256" key="4">
    <source>
        <dbReference type="ARBA" id="ARBA00022679"/>
    </source>
</evidence>
<proteinExistence type="inferred from homology"/>
<dbReference type="InterPro" id="IPR029063">
    <property type="entry name" value="SAM-dependent_MTases_sf"/>
</dbReference>
<dbReference type="PIRSF" id="PIRSF000398">
    <property type="entry name" value="M_m6A_EcoRV"/>
    <property type="match status" value="1"/>
</dbReference>
<dbReference type="Proteomes" id="UP001500523">
    <property type="component" value="Unassembled WGS sequence"/>
</dbReference>
<evidence type="ECO:0000256" key="1">
    <source>
        <dbReference type="ARBA" id="ARBA00006594"/>
    </source>
</evidence>
<keyword evidence="4" id="KW-0808">Transferase</keyword>
<organism evidence="8 9">
    <name type="scientific">Sphingomonas cynarae</name>
    <dbReference type="NCBI Taxonomy" id="930197"/>
    <lineage>
        <taxon>Bacteria</taxon>
        <taxon>Pseudomonadati</taxon>
        <taxon>Pseudomonadota</taxon>
        <taxon>Alphaproteobacteria</taxon>
        <taxon>Sphingomonadales</taxon>
        <taxon>Sphingomonadaceae</taxon>
        <taxon>Sphingomonas</taxon>
    </lineage>
</organism>
<comment type="caution">
    <text evidence="8">The sequence shown here is derived from an EMBL/GenBank/DDBJ whole genome shotgun (WGS) entry which is preliminary data.</text>
</comment>
<gene>
    <name evidence="8" type="ORF">GCM10022268_17460</name>
</gene>
<reference evidence="9" key="1">
    <citation type="journal article" date="2019" name="Int. J. Syst. Evol. Microbiol.">
        <title>The Global Catalogue of Microorganisms (GCM) 10K type strain sequencing project: providing services to taxonomists for standard genome sequencing and annotation.</title>
        <authorList>
            <consortium name="The Broad Institute Genomics Platform"/>
            <consortium name="The Broad Institute Genome Sequencing Center for Infectious Disease"/>
            <person name="Wu L."/>
            <person name="Ma J."/>
        </authorList>
    </citation>
    <scope>NUCLEOTIDE SEQUENCE [LARGE SCALE GENOMIC DNA]</scope>
    <source>
        <strain evidence="9">JCM 17498</strain>
    </source>
</reference>
<comment type="similarity">
    <text evidence="1">Belongs to the N(4)/N(6)-methyltransferase family.</text>
</comment>
<dbReference type="InterPro" id="IPR023095">
    <property type="entry name" value="Ade_MeTrfase_dom_2"/>
</dbReference>
<evidence type="ECO:0000256" key="3">
    <source>
        <dbReference type="ARBA" id="ARBA00022603"/>
    </source>
</evidence>
<evidence type="ECO:0000256" key="2">
    <source>
        <dbReference type="ARBA" id="ARBA00011900"/>
    </source>
</evidence>
<evidence type="ECO:0000313" key="9">
    <source>
        <dbReference type="Proteomes" id="UP001500523"/>
    </source>
</evidence>
<name>A0ABP7DRV0_9SPHN</name>
<dbReference type="EMBL" id="BAABBF010000003">
    <property type="protein sequence ID" value="GAA3708654.1"/>
    <property type="molecule type" value="Genomic_DNA"/>
</dbReference>